<keyword evidence="6 8" id="KW-1133">Transmembrane helix</keyword>
<keyword evidence="5 8" id="KW-0812">Transmembrane</keyword>
<evidence type="ECO:0000256" key="8">
    <source>
        <dbReference type="SAM" id="Phobius"/>
    </source>
</evidence>
<proteinExistence type="inferred from homology"/>
<evidence type="ECO:0000313" key="10">
    <source>
        <dbReference type="EMBL" id="KAK5948922.1"/>
    </source>
</evidence>
<dbReference type="InterPro" id="IPR004853">
    <property type="entry name" value="Sugar_P_trans_dom"/>
</dbReference>
<evidence type="ECO:0000259" key="9">
    <source>
        <dbReference type="Pfam" id="PF03151"/>
    </source>
</evidence>
<dbReference type="EMBL" id="JAKLMC020000041">
    <property type="protein sequence ID" value="KAK5948922.1"/>
    <property type="molecule type" value="Genomic_DNA"/>
</dbReference>
<name>A0AAN8IIA4_9EURO</name>
<evidence type="ECO:0000256" key="4">
    <source>
        <dbReference type="ARBA" id="ARBA00011182"/>
    </source>
</evidence>
<feature type="transmembrane region" description="Helical" evidence="8">
    <location>
        <begin position="85"/>
        <end position="108"/>
    </location>
</feature>
<accession>A0AAN8IIA4</accession>
<dbReference type="AlphaFoldDB" id="A0AAN8IIA4"/>
<comment type="subunit">
    <text evidence="4">Homooligomer.</text>
</comment>
<evidence type="ECO:0000256" key="5">
    <source>
        <dbReference type="ARBA" id="ARBA00022692"/>
    </source>
</evidence>
<protein>
    <recommendedName>
        <fullName evidence="9">Sugar phosphate transporter domain-containing protein</fullName>
    </recommendedName>
</protein>
<dbReference type="GO" id="GO:0005789">
    <property type="term" value="C:endoplasmic reticulum membrane"/>
    <property type="evidence" value="ECO:0007669"/>
    <property type="project" value="UniProtKB-SubCell"/>
</dbReference>
<feature type="transmembrane region" description="Helical" evidence="8">
    <location>
        <begin position="228"/>
        <end position="250"/>
    </location>
</feature>
<feature type="transmembrane region" description="Helical" evidence="8">
    <location>
        <begin position="284"/>
        <end position="301"/>
    </location>
</feature>
<keyword evidence="7 8" id="KW-0472">Membrane</keyword>
<evidence type="ECO:0000256" key="3">
    <source>
        <dbReference type="ARBA" id="ARBA00010425"/>
    </source>
</evidence>
<dbReference type="InterPro" id="IPR050186">
    <property type="entry name" value="TPT_transporter"/>
</dbReference>
<feature type="transmembrane region" description="Helical" evidence="8">
    <location>
        <begin position="197"/>
        <end position="216"/>
    </location>
</feature>
<evidence type="ECO:0000313" key="11">
    <source>
        <dbReference type="Proteomes" id="UP001316803"/>
    </source>
</evidence>
<comment type="caution">
    <text evidence="10">The sequence shown here is derived from an EMBL/GenBank/DDBJ whole genome shotgun (WGS) entry which is preliminary data.</text>
</comment>
<comment type="function">
    <text evidence="1">Involved in the import of GDP-mannose from the cytoplasm into the Golgi lumen.</text>
</comment>
<evidence type="ECO:0000256" key="6">
    <source>
        <dbReference type="ARBA" id="ARBA00022989"/>
    </source>
</evidence>
<feature type="transmembrane region" description="Helical" evidence="8">
    <location>
        <begin position="57"/>
        <end position="73"/>
    </location>
</feature>
<evidence type="ECO:0000256" key="7">
    <source>
        <dbReference type="ARBA" id="ARBA00023136"/>
    </source>
</evidence>
<comment type="similarity">
    <text evidence="3">Belongs to the TPT transporter family. SLC35D subfamily.</text>
</comment>
<comment type="subcellular location">
    <subcellularLocation>
        <location evidence="2">Endoplasmic reticulum membrane</location>
        <topology evidence="2">Multi-pass membrane protein</topology>
    </subcellularLocation>
</comment>
<evidence type="ECO:0000256" key="2">
    <source>
        <dbReference type="ARBA" id="ARBA00004477"/>
    </source>
</evidence>
<gene>
    <name evidence="10" type="ORF">OHC33_010008</name>
</gene>
<feature type="transmembrane region" description="Helical" evidence="8">
    <location>
        <begin position="173"/>
        <end position="191"/>
    </location>
</feature>
<dbReference type="Pfam" id="PF03151">
    <property type="entry name" value="TPT"/>
    <property type="match status" value="1"/>
</dbReference>
<organism evidence="10 11">
    <name type="scientific">Knufia fluminis</name>
    <dbReference type="NCBI Taxonomy" id="191047"/>
    <lineage>
        <taxon>Eukaryota</taxon>
        <taxon>Fungi</taxon>
        <taxon>Dikarya</taxon>
        <taxon>Ascomycota</taxon>
        <taxon>Pezizomycotina</taxon>
        <taxon>Eurotiomycetes</taxon>
        <taxon>Chaetothyriomycetidae</taxon>
        <taxon>Chaetothyriales</taxon>
        <taxon>Trichomeriaceae</taxon>
        <taxon>Knufia</taxon>
    </lineage>
</organism>
<feature type="transmembrane region" description="Helical" evidence="8">
    <location>
        <begin position="340"/>
        <end position="359"/>
    </location>
</feature>
<keyword evidence="11" id="KW-1185">Reference proteome</keyword>
<feature type="domain" description="Sugar phosphate transporter" evidence="9">
    <location>
        <begin position="59"/>
        <end position="357"/>
    </location>
</feature>
<reference evidence="10 11" key="1">
    <citation type="submission" date="2022-12" db="EMBL/GenBank/DDBJ databases">
        <title>Genomic features and morphological characterization of a novel Knufia sp. strain isolated from spacecraft assembly facility.</title>
        <authorList>
            <person name="Teixeira M."/>
            <person name="Chander A.M."/>
            <person name="Stajich J.E."/>
            <person name="Venkateswaran K."/>
        </authorList>
    </citation>
    <scope>NUCLEOTIDE SEQUENCE [LARGE SCALE GENOMIC DNA]</scope>
    <source>
        <strain evidence="10 11">FJI-L2-BK-P2</strain>
    </source>
</reference>
<dbReference type="PANTHER" id="PTHR11132">
    <property type="entry name" value="SOLUTE CARRIER FAMILY 35"/>
    <property type="match status" value="1"/>
</dbReference>
<evidence type="ECO:0000256" key="1">
    <source>
        <dbReference type="ARBA" id="ARBA00003420"/>
    </source>
</evidence>
<feature type="transmembrane region" description="Helical" evidence="8">
    <location>
        <begin position="313"/>
        <end position="334"/>
    </location>
</feature>
<sequence length="364" mass="39057">MISPLEDVSDDSSRKLLHSYDVEKHAEEKQRAEVDKLSALPSCNVDSERMVSTKQKLVALLGYFLCNIGLTVYNKAVLGKFTFPWLLTALHAAATSIGCGTMLGLGYFQTTKLSGRENLALLGFSLLYTVNIAVSNVSLAMVSVPFHQVVRGTTPLVTTMIYRFVYGRTFSSATYLSLVPIILGVSIATYGDMVYTRTGFAMTFLGVILAALKTIITNRMMTGRLALSFWELLLRMSPLACVQALIFASIQGEMAASIKLLRNGLLAAPTGATALPTPPRAPTMLVPILLGNGALAFFLNISSFRTNKIAGALTMTVCANIKQCLTIALGIVLFDATVTPTNLCGIVIALGGGAAYSFVELRSK</sequence>
<feature type="transmembrane region" description="Helical" evidence="8">
    <location>
        <begin position="120"/>
        <end position="142"/>
    </location>
</feature>
<dbReference type="Proteomes" id="UP001316803">
    <property type="component" value="Unassembled WGS sequence"/>
</dbReference>